<dbReference type="InterPro" id="IPR050836">
    <property type="entry name" value="SDS22/Internalin_LRR"/>
</dbReference>
<dbReference type="Gene3D" id="3.80.10.10">
    <property type="entry name" value="Ribonuclease Inhibitor"/>
    <property type="match status" value="2"/>
</dbReference>
<evidence type="ECO:0000313" key="3">
    <source>
        <dbReference type="EMBL" id="CAI9961640.1"/>
    </source>
</evidence>
<dbReference type="PANTHER" id="PTHR46652:SF3">
    <property type="entry name" value="LEUCINE-RICH REPEAT-CONTAINING PROTEIN 9"/>
    <property type="match status" value="1"/>
</dbReference>
<dbReference type="SMART" id="SM00365">
    <property type="entry name" value="LRR_SD22"/>
    <property type="match status" value="3"/>
</dbReference>
<dbReference type="AlphaFoldDB" id="A0AA86R3R3"/>
<dbReference type="PANTHER" id="PTHR46652">
    <property type="entry name" value="LEUCINE-RICH REPEAT AND IQ DOMAIN-CONTAINING PROTEIN 1-RELATED"/>
    <property type="match status" value="1"/>
</dbReference>
<evidence type="ECO:0000313" key="5">
    <source>
        <dbReference type="Proteomes" id="UP001642409"/>
    </source>
</evidence>
<dbReference type="InterPro" id="IPR025875">
    <property type="entry name" value="Leu-rich_rpt_4"/>
</dbReference>
<dbReference type="PROSITE" id="PS51450">
    <property type="entry name" value="LRR"/>
    <property type="match status" value="4"/>
</dbReference>
<evidence type="ECO:0000256" key="2">
    <source>
        <dbReference type="ARBA" id="ARBA00022737"/>
    </source>
</evidence>
<name>A0AA86R3R3_9EUKA</name>
<dbReference type="InterPro" id="IPR003591">
    <property type="entry name" value="Leu-rich_rpt_typical-subtyp"/>
</dbReference>
<dbReference type="EMBL" id="CAXDID020000194">
    <property type="protein sequence ID" value="CAL6052992.1"/>
    <property type="molecule type" value="Genomic_DNA"/>
</dbReference>
<reference evidence="3" key="1">
    <citation type="submission" date="2023-06" db="EMBL/GenBank/DDBJ databases">
        <authorList>
            <person name="Kurt Z."/>
        </authorList>
    </citation>
    <scope>NUCLEOTIDE SEQUENCE</scope>
</reference>
<sequence length="344" mass="39446">MVSTAAQVYPAFVSAFIFQASSISVLPFLTFSESSLVHLVTSSTLLCQLSIIGQLDITEISPLQDLKQLILLYSYKNNITDIGLLQNLKNLVEIQLSKNQISDITPLNFLHKLQKLYLDDNLIIDLSPLRYLINLETLSLDNNRISDISALRLLVHLKQLLISNDDETSQIGNNTITDISPLKNLVNLNILQLQNNQIVDLSPLDKIDDLTVLNVKNNKVCDLSVIYSKINRQKFSVKQINFRDNYIDDECSHSSEAAHIFGDQKEPTSELLMMSRNMKCFFMQNNKVEEMFIKYYNLKFNFKRNRKTFIEKVSKLNQKLQNIQLYFSSAIAAQFQLYSVCNDQ</sequence>
<evidence type="ECO:0000313" key="4">
    <source>
        <dbReference type="EMBL" id="CAL6052992.1"/>
    </source>
</evidence>
<keyword evidence="5" id="KW-1185">Reference proteome</keyword>
<dbReference type="SUPFAM" id="SSF52058">
    <property type="entry name" value="L domain-like"/>
    <property type="match status" value="1"/>
</dbReference>
<reference evidence="4 5" key="2">
    <citation type="submission" date="2024-07" db="EMBL/GenBank/DDBJ databases">
        <authorList>
            <person name="Akdeniz Z."/>
        </authorList>
    </citation>
    <scope>NUCLEOTIDE SEQUENCE [LARGE SCALE GENOMIC DNA]</scope>
</reference>
<comment type="caution">
    <text evidence="3">The sequence shown here is derived from an EMBL/GenBank/DDBJ whole genome shotgun (WGS) entry which is preliminary data.</text>
</comment>
<dbReference type="Pfam" id="PF12799">
    <property type="entry name" value="LRR_4"/>
    <property type="match status" value="2"/>
</dbReference>
<accession>A0AA86R3R3</accession>
<protein>
    <submittedName>
        <fullName evidence="3">Leucine-rich repeat domain-containing protein</fullName>
    </submittedName>
    <submittedName>
        <fullName evidence="4">Leucine-rich_repeat domain-containing protein</fullName>
    </submittedName>
</protein>
<dbReference type="EMBL" id="CATOUU010000942">
    <property type="protein sequence ID" value="CAI9961640.1"/>
    <property type="molecule type" value="Genomic_DNA"/>
</dbReference>
<dbReference type="InterPro" id="IPR032675">
    <property type="entry name" value="LRR_dom_sf"/>
</dbReference>
<organism evidence="3">
    <name type="scientific">Hexamita inflata</name>
    <dbReference type="NCBI Taxonomy" id="28002"/>
    <lineage>
        <taxon>Eukaryota</taxon>
        <taxon>Metamonada</taxon>
        <taxon>Diplomonadida</taxon>
        <taxon>Hexamitidae</taxon>
        <taxon>Hexamitinae</taxon>
        <taxon>Hexamita</taxon>
    </lineage>
</organism>
<keyword evidence="1" id="KW-0433">Leucine-rich repeat</keyword>
<proteinExistence type="predicted"/>
<keyword evidence="2" id="KW-0677">Repeat</keyword>
<dbReference type="Proteomes" id="UP001642409">
    <property type="component" value="Unassembled WGS sequence"/>
</dbReference>
<dbReference type="SMART" id="SM00369">
    <property type="entry name" value="LRR_TYP"/>
    <property type="match status" value="3"/>
</dbReference>
<dbReference type="InterPro" id="IPR001611">
    <property type="entry name" value="Leu-rich_rpt"/>
</dbReference>
<gene>
    <name evidence="4" type="ORF">HINF_LOCUS45119</name>
    <name evidence="3" type="ORF">HINF_LOCUS49285</name>
</gene>
<evidence type="ECO:0000256" key="1">
    <source>
        <dbReference type="ARBA" id="ARBA00022614"/>
    </source>
</evidence>